<feature type="coiled-coil region" evidence="1">
    <location>
        <begin position="66"/>
        <end position="127"/>
    </location>
</feature>
<name>A0A0N4ZU56_PARTI</name>
<keyword evidence="3" id="KW-1185">Reference proteome</keyword>
<feature type="region of interest" description="Disordered" evidence="2">
    <location>
        <begin position="1"/>
        <end position="25"/>
    </location>
</feature>
<organism evidence="3 4">
    <name type="scientific">Parastrongyloides trichosuri</name>
    <name type="common">Possum-specific nematode worm</name>
    <dbReference type="NCBI Taxonomy" id="131310"/>
    <lineage>
        <taxon>Eukaryota</taxon>
        <taxon>Metazoa</taxon>
        <taxon>Ecdysozoa</taxon>
        <taxon>Nematoda</taxon>
        <taxon>Chromadorea</taxon>
        <taxon>Rhabditida</taxon>
        <taxon>Tylenchina</taxon>
        <taxon>Panagrolaimomorpha</taxon>
        <taxon>Strongyloidoidea</taxon>
        <taxon>Strongyloididae</taxon>
        <taxon>Parastrongyloides</taxon>
    </lineage>
</organism>
<evidence type="ECO:0000256" key="2">
    <source>
        <dbReference type="SAM" id="MobiDB-lite"/>
    </source>
</evidence>
<dbReference type="Proteomes" id="UP000038045">
    <property type="component" value="Unplaced"/>
</dbReference>
<protein>
    <submittedName>
        <fullName evidence="4">Uncharacterized protein</fullName>
    </submittedName>
</protein>
<sequence length="240" mass="27764">MYFRMNEGNPSSKRPRENDEFEEHNFSQKKKLKCLPRNNSPKTLLEQLTHENICRSAASLNNKTEISSLQAQLINERNINRKLEKNLREILNKSQNSVDIEKLKIENNKLQKLVESLQKEKENILIANNSGKKDTGDGSVIQVINEHKLKDLSISQSCSVDFVEEYVIFKYNNGCKVEEKILGIDDKIDNFTLDFRREINTAFNSFRTSNGIRDNKDLGRLSLTMNSVFIGPQIEYFSPF</sequence>
<dbReference type="AlphaFoldDB" id="A0A0N4ZU56"/>
<feature type="compositionally biased region" description="Basic and acidic residues" evidence="2">
    <location>
        <begin position="14"/>
        <end position="25"/>
    </location>
</feature>
<evidence type="ECO:0000313" key="4">
    <source>
        <dbReference type="WBParaSite" id="PTRK_0001212200.1"/>
    </source>
</evidence>
<evidence type="ECO:0000313" key="3">
    <source>
        <dbReference type="Proteomes" id="UP000038045"/>
    </source>
</evidence>
<evidence type="ECO:0000256" key="1">
    <source>
        <dbReference type="SAM" id="Coils"/>
    </source>
</evidence>
<dbReference type="WBParaSite" id="PTRK_0001212200.1">
    <property type="protein sequence ID" value="PTRK_0001212200.1"/>
    <property type="gene ID" value="PTRK_0001212200"/>
</dbReference>
<keyword evidence="1" id="KW-0175">Coiled coil</keyword>
<reference evidence="4" key="1">
    <citation type="submission" date="2017-02" db="UniProtKB">
        <authorList>
            <consortium name="WormBaseParasite"/>
        </authorList>
    </citation>
    <scope>IDENTIFICATION</scope>
</reference>
<accession>A0A0N4ZU56</accession>
<proteinExistence type="predicted"/>